<dbReference type="Gene3D" id="3.30.450.20">
    <property type="entry name" value="PAS domain"/>
    <property type="match status" value="1"/>
</dbReference>
<dbReference type="SMART" id="SM00052">
    <property type="entry name" value="EAL"/>
    <property type="match status" value="1"/>
</dbReference>
<evidence type="ECO:0000256" key="2">
    <source>
        <dbReference type="SAM" id="Phobius"/>
    </source>
</evidence>
<evidence type="ECO:0000259" key="3">
    <source>
        <dbReference type="PROSITE" id="PS50883"/>
    </source>
</evidence>
<dbReference type="PROSITE" id="PS50883">
    <property type="entry name" value="EAL"/>
    <property type="match status" value="1"/>
</dbReference>
<gene>
    <name evidence="5" type="ORF">FHR90_000097</name>
</gene>
<feature type="transmembrane region" description="Helical" evidence="2">
    <location>
        <begin position="32"/>
        <end position="52"/>
    </location>
</feature>
<dbReference type="SUPFAM" id="SSF141868">
    <property type="entry name" value="EAL domain-like"/>
    <property type="match status" value="1"/>
</dbReference>
<dbReference type="CDD" id="cd01949">
    <property type="entry name" value="GGDEF"/>
    <property type="match status" value="1"/>
</dbReference>
<feature type="transmembrane region" description="Helical" evidence="2">
    <location>
        <begin position="179"/>
        <end position="198"/>
    </location>
</feature>
<dbReference type="InterPro" id="IPR029787">
    <property type="entry name" value="Nucleotide_cyclase"/>
</dbReference>
<dbReference type="Pfam" id="PF00563">
    <property type="entry name" value="EAL"/>
    <property type="match status" value="1"/>
</dbReference>
<feature type="transmembrane region" description="Helical" evidence="2">
    <location>
        <begin position="157"/>
        <end position="173"/>
    </location>
</feature>
<dbReference type="InterPro" id="IPR000160">
    <property type="entry name" value="GGDEF_dom"/>
</dbReference>
<dbReference type="CDD" id="cd01948">
    <property type="entry name" value="EAL"/>
    <property type="match status" value="1"/>
</dbReference>
<dbReference type="Proteomes" id="UP000557688">
    <property type="component" value="Unassembled WGS sequence"/>
</dbReference>
<dbReference type="Pfam" id="PF00990">
    <property type="entry name" value="GGDEF"/>
    <property type="match status" value="1"/>
</dbReference>
<comment type="caution">
    <text evidence="5">The sequence shown here is derived from an EMBL/GenBank/DDBJ whole genome shotgun (WGS) entry which is preliminary data.</text>
</comment>
<dbReference type="EMBL" id="JACHXV010000001">
    <property type="protein sequence ID" value="MBB3172291.1"/>
    <property type="molecule type" value="Genomic_DNA"/>
</dbReference>
<dbReference type="PROSITE" id="PS50887">
    <property type="entry name" value="GGDEF"/>
    <property type="match status" value="1"/>
</dbReference>
<sequence>MRSDDGVGGPGSLSKRHATLVAGEATRNALALMPYCFITSALVGPIICLAGPDSTHRLYGLLLALCNAAVCILGLCYGLWRSRRRANARGASLADLRRDRAAVVAFSAACGLVWFWIPVLLFPGAGANGRLMIACTCAGMICTSLALVAVPLAQRALALPLIAGFFLALVLTGERQLVALGTLLVIYGLFVVGAAKQLERLFLRYRRLRYEFLDQTSTVQLLLGHPETGHGSLLWETGADGCLLNVNERLATALGVRRSQLEGLPLPTLLMASAEDDAHARLTACLADRVAFRNLAGPVGIAASPDRSVSGITAGSFPPTPGPEVPRTWSFTGRPVFEGGGEFAGFRGVATDITQTREAARRASHRTRHDSLTGLLNRYGFSDRLRLALHALGRNGTPFALLIVDLDDFSAVNEAYGYGTGDRILKTMAARLRSACDATAILARHGGDQFMILVEAADVDIVDDLSRRLLASLAEPVLVGDERVVCSASIGVCLAPLAGDTIDSLLEAADLALARARRDGGQSVCFYEPRLRLLVEEQRSLLADLRRAVARHAFGVEYQPIVDTQTLALRGFEALLRWHRPGYGPVPPDRFIRVAEEAGLICELGAWVLEQACREAVSWPSRVRVAVNVSVSQLESPGFARQVASILSKVGLEPSRLELEITESIFMDANASSFGVLESLRELGVGIALDDFGCGFSSLGFLRGFSFSKLKMDTTFVREMGIDRRAHAVVSAIVNLAAELGVAVTAEGVETPQQLSILRQMGCTQAQGFLFSRPMQPAAIPPLLDQIGGEMALSPAPDAVLGEPPETQPGARFSFGAGRGDGTDPAG</sequence>
<proteinExistence type="predicted"/>
<dbReference type="Gene3D" id="3.30.70.270">
    <property type="match status" value="1"/>
</dbReference>
<dbReference type="InterPro" id="IPR052155">
    <property type="entry name" value="Biofilm_reg_signaling"/>
</dbReference>
<dbReference type="InterPro" id="IPR035965">
    <property type="entry name" value="PAS-like_dom_sf"/>
</dbReference>
<evidence type="ECO:0000313" key="5">
    <source>
        <dbReference type="EMBL" id="MBB3172291.1"/>
    </source>
</evidence>
<feature type="domain" description="EAL" evidence="3">
    <location>
        <begin position="538"/>
        <end position="788"/>
    </location>
</feature>
<evidence type="ECO:0000259" key="4">
    <source>
        <dbReference type="PROSITE" id="PS50887"/>
    </source>
</evidence>
<dbReference type="InterPro" id="IPR035919">
    <property type="entry name" value="EAL_sf"/>
</dbReference>
<reference evidence="5 6" key="1">
    <citation type="submission" date="2020-08" db="EMBL/GenBank/DDBJ databases">
        <title>Genomic Encyclopedia of Type Strains, Phase III (KMG-III): the genomes of soil and plant-associated and newly described type strains.</title>
        <authorList>
            <person name="Whitman W."/>
        </authorList>
    </citation>
    <scope>NUCLEOTIDE SEQUENCE [LARGE SCALE GENOMIC DNA]</scope>
    <source>
        <strain evidence="5 6">CECT 8088</strain>
    </source>
</reference>
<feature type="region of interest" description="Disordered" evidence="1">
    <location>
        <begin position="794"/>
        <end position="827"/>
    </location>
</feature>
<feature type="transmembrane region" description="Helical" evidence="2">
    <location>
        <begin position="131"/>
        <end position="150"/>
    </location>
</feature>
<dbReference type="SUPFAM" id="SSF55073">
    <property type="entry name" value="Nucleotide cyclase"/>
    <property type="match status" value="1"/>
</dbReference>
<keyword evidence="2" id="KW-0812">Transmembrane</keyword>
<keyword evidence="6" id="KW-1185">Reference proteome</keyword>
<dbReference type="SMART" id="SM00267">
    <property type="entry name" value="GGDEF"/>
    <property type="match status" value="1"/>
</dbReference>
<dbReference type="RefSeq" id="WP_183274578.1">
    <property type="nucleotide sequence ID" value="NZ_JACHXV010000001.1"/>
</dbReference>
<dbReference type="Gene3D" id="3.20.20.450">
    <property type="entry name" value="EAL domain"/>
    <property type="match status" value="1"/>
</dbReference>
<evidence type="ECO:0000256" key="1">
    <source>
        <dbReference type="SAM" id="MobiDB-lite"/>
    </source>
</evidence>
<dbReference type="PANTHER" id="PTHR44757">
    <property type="entry name" value="DIGUANYLATE CYCLASE DGCP"/>
    <property type="match status" value="1"/>
</dbReference>
<evidence type="ECO:0000313" key="6">
    <source>
        <dbReference type="Proteomes" id="UP000557688"/>
    </source>
</evidence>
<protein>
    <submittedName>
        <fullName evidence="5">Diguanylate cyclase (GGDEF)-like protein</fullName>
    </submittedName>
</protein>
<organism evidence="5 6">
    <name type="scientific">Endobacter medicaginis</name>
    <dbReference type="NCBI Taxonomy" id="1181271"/>
    <lineage>
        <taxon>Bacteria</taxon>
        <taxon>Pseudomonadati</taxon>
        <taxon>Pseudomonadota</taxon>
        <taxon>Alphaproteobacteria</taxon>
        <taxon>Acetobacterales</taxon>
        <taxon>Acetobacteraceae</taxon>
        <taxon>Endobacter</taxon>
    </lineage>
</organism>
<keyword evidence="2" id="KW-1133">Transmembrane helix</keyword>
<feature type="transmembrane region" description="Helical" evidence="2">
    <location>
        <begin position="58"/>
        <end position="80"/>
    </location>
</feature>
<feature type="domain" description="GGDEF" evidence="4">
    <location>
        <begin position="397"/>
        <end position="529"/>
    </location>
</feature>
<dbReference type="AlphaFoldDB" id="A0A839UY89"/>
<name>A0A839UY89_9PROT</name>
<keyword evidence="2" id="KW-0472">Membrane</keyword>
<dbReference type="InterPro" id="IPR043128">
    <property type="entry name" value="Rev_trsase/Diguanyl_cyclase"/>
</dbReference>
<dbReference type="PANTHER" id="PTHR44757:SF2">
    <property type="entry name" value="BIOFILM ARCHITECTURE MAINTENANCE PROTEIN MBAA"/>
    <property type="match status" value="1"/>
</dbReference>
<feature type="transmembrane region" description="Helical" evidence="2">
    <location>
        <begin position="101"/>
        <end position="125"/>
    </location>
</feature>
<dbReference type="NCBIfam" id="TIGR00254">
    <property type="entry name" value="GGDEF"/>
    <property type="match status" value="1"/>
</dbReference>
<dbReference type="SUPFAM" id="SSF55785">
    <property type="entry name" value="PYP-like sensor domain (PAS domain)"/>
    <property type="match status" value="1"/>
</dbReference>
<dbReference type="InterPro" id="IPR001633">
    <property type="entry name" value="EAL_dom"/>
</dbReference>
<accession>A0A839UY89</accession>